<proteinExistence type="predicted"/>
<accession>A0A1G7ZKC3</accession>
<sequence length="46" mass="5129">MTKPNPDLNLDPNQNDIVDSSIGFGASFGIFMLIFIGMMIAEYMMK</sequence>
<dbReference type="Proteomes" id="UP000198956">
    <property type="component" value="Unassembled WGS sequence"/>
</dbReference>
<evidence type="ECO:0000313" key="3">
    <source>
        <dbReference type="EMBL" id="SDH09134.1"/>
    </source>
</evidence>
<keyword evidence="1" id="KW-1133">Transmembrane helix</keyword>
<reference evidence="3 4" key="1">
    <citation type="submission" date="2016-10" db="EMBL/GenBank/DDBJ databases">
        <authorList>
            <person name="de Groot N.N."/>
        </authorList>
    </citation>
    <scope>NUCLEOTIDE SEQUENCE [LARGE SCALE GENOMIC DNA]</scope>
    <source>
        <strain evidence="3 4">L 420-91</strain>
    </source>
</reference>
<gene>
    <name evidence="2" type="ORF">K3F53_13025</name>
    <name evidence="3" type="ORF">SAMN04489735_101120</name>
</gene>
<protein>
    <submittedName>
        <fullName evidence="2">YqzM family protein</fullName>
    </submittedName>
    <submittedName>
        <fullName evidence="3">YqzM-like protein</fullName>
    </submittedName>
</protein>
<organism evidence="3 4">
    <name type="scientific">Aneurinibacillus thermoaerophilus</name>
    <dbReference type="NCBI Taxonomy" id="143495"/>
    <lineage>
        <taxon>Bacteria</taxon>
        <taxon>Bacillati</taxon>
        <taxon>Bacillota</taxon>
        <taxon>Bacilli</taxon>
        <taxon>Bacillales</taxon>
        <taxon>Paenibacillaceae</taxon>
        <taxon>Aneurinibacillus group</taxon>
        <taxon>Aneurinibacillus</taxon>
    </lineage>
</organism>
<evidence type="ECO:0000313" key="2">
    <source>
        <dbReference type="EMBL" id="QYY41825.1"/>
    </source>
</evidence>
<dbReference type="Proteomes" id="UP000826616">
    <property type="component" value="Chromosome"/>
</dbReference>
<dbReference type="InterPro" id="IPR025416">
    <property type="entry name" value="YqzM"/>
</dbReference>
<dbReference type="EMBL" id="CP080764">
    <property type="protein sequence ID" value="QYY41825.1"/>
    <property type="molecule type" value="Genomic_DNA"/>
</dbReference>
<reference evidence="2 5" key="2">
    <citation type="submission" date="2021-08" db="EMBL/GenBank/DDBJ databases">
        <title>Complete genome sequence of the strain Aneurinibacillus thermoaerophilus CCM 8960.</title>
        <authorList>
            <person name="Musilova J."/>
            <person name="Kourilova X."/>
            <person name="Pernicova I."/>
            <person name="Bezdicek M."/>
            <person name="Lengerova M."/>
            <person name="Obruca S."/>
            <person name="Sedlar K."/>
        </authorList>
    </citation>
    <scope>NUCLEOTIDE SEQUENCE [LARGE SCALE GENOMIC DNA]</scope>
    <source>
        <strain evidence="2 5">CCM 8960</strain>
    </source>
</reference>
<keyword evidence="1" id="KW-0472">Membrane</keyword>
<dbReference type="EMBL" id="FNDE01000011">
    <property type="protein sequence ID" value="SDH09134.1"/>
    <property type="molecule type" value="Genomic_DNA"/>
</dbReference>
<keyword evidence="5" id="KW-1185">Reference proteome</keyword>
<evidence type="ECO:0000256" key="1">
    <source>
        <dbReference type="SAM" id="Phobius"/>
    </source>
</evidence>
<evidence type="ECO:0000313" key="5">
    <source>
        <dbReference type="Proteomes" id="UP000826616"/>
    </source>
</evidence>
<dbReference type="RefSeq" id="WP_082705921.1">
    <property type="nucleotide sequence ID" value="NZ_CP080764.1"/>
</dbReference>
<dbReference type="Pfam" id="PF14141">
    <property type="entry name" value="YqzM"/>
    <property type="match status" value="1"/>
</dbReference>
<evidence type="ECO:0000313" key="4">
    <source>
        <dbReference type="Proteomes" id="UP000198956"/>
    </source>
</evidence>
<name>A0A1G7ZKC3_ANETH</name>
<keyword evidence="1" id="KW-0812">Transmembrane</keyword>
<dbReference type="GeneID" id="97142299"/>
<dbReference type="AlphaFoldDB" id="A0A1G7ZKC3"/>
<feature type="transmembrane region" description="Helical" evidence="1">
    <location>
        <begin position="20"/>
        <end position="41"/>
    </location>
</feature>